<dbReference type="STRING" id="1182544.W9VYU5"/>
<dbReference type="InterPro" id="IPR054505">
    <property type="entry name" value="Myb_DNA-bind_8"/>
</dbReference>
<keyword evidence="4" id="KW-1185">Reference proteome</keyword>
<dbReference type="GeneID" id="19179750"/>
<dbReference type="Pfam" id="PF22980">
    <property type="entry name" value="Myb_DNA-bind_8"/>
    <property type="match status" value="1"/>
</dbReference>
<evidence type="ECO:0000313" key="3">
    <source>
        <dbReference type="EMBL" id="EXJ61012.1"/>
    </source>
</evidence>
<name>W9VYU5_9EURO</name>
<evidence type="ECO:0000313" key="4">
    <source>
        <dbReference type="Proteomes" id="UP000019473"/>
    </source>
</evidence>
<comment type="caution">
    <text evidence="3">The sequence shown here is derived from an EMBL/GenBank/DDBJ whole genome shotgun (WGS) entry which is preliminary data.</text>
</comment>
<sequence length="275" mass="29988">MSRATADDQLRFLLSCVKHSNNGRVDFVEVAKDCGVVSKGAAAKRYERLLKGNGVSPSAPNAAAAAATSVAAPKPVKRRASEKSSSKKRKLDRNDSPATEGDNKRLRPTPNANQETVGTVSLKQEAVNDVPQSGSPGGMQYGPGGSSMFIGRPPHMAHGPLPPYLMQQRPGFPGFPCYSHQMVQDTPMYPSFAPTNFREPWSMPMVAPDVGFEEYINQDAFQQQYQIGQPPHLMEPLPIRIPPRPQSVVPMEKPAELRGEDEEATKPDDRVVVVD</sequence>
<evidence type="ECO:0000259" key="2">
    <source>
        <dbReference type="Pfam" id="PF22980"/>
    </source>
</evidence>
<feature type="compositionally biased region" description="Basic and acidic residues" evidence="1">
    <location>
        <begin position="253"/>
        <end position="275"/>
    </location>
</feature>
<dbReference type="EMBL" id="AMGW01000003">
    <property type="protein sequence ID" value="EXJ61012.1"/>
    <property type="molecule type" value="Genomic_DNA"/>
</dbReference>
<evidence type="ECO:0000256" key="1">
    <source>
        <dbReference type="SAM" id="MobiDB-lite"/>
    </source>
</evidence>
<gene>
    <name evidence="3" type="ORF">A1O7_05165</name>
</gene>
<dbReference type="HOGENOM" id="CLU_1015632_0_0_1"/>
<dbReference type="AlphaFoldDB" id="W9VYU5"/>
<protein>
    <recommendedName>
        <fullName evidence="2">Myb-like DNA-binding domain-containing protein</fullName>
    </recommendedName>
</protein>
<dbReference type="RefSeq" id="XP_007757365.1">
    <property type="nucleotide sequence ID" value="XM_007759175.1"/>
</dbReference>
<organism evidence="3 4">
    <name type="scientific">Cladophialophora yegresii CBS 114405</name>
    <dbReference type="NCBI Taxonomy" id="1182544"/>
    <lineage>
        <taxon>Eukaryota</taxon>
        <taxon>Fungi</taxon>
        <taxon>Dikarya</taxon>
        <taxon>Ascomycota</taxon>
        <taxon>Pezizomycotina</taxon>
        <taxon>Eurotiomycetes</taxon>
        <taxon>Chaetothyriomycetidae</taxon>
        <taxon>Chaetothyriales</taxon>
        <taxon>Herpotrichiellaceae</taxon>
        <taxon>Cladophialophora</taxon>
    </lineage>
</organism>
<reference evidence="3 4" key="1">
    <citation type="submission" date="2013-03" db="EMBL/GenBank/DDBJ databases">
        <title>The Genome Sequence of Cladophialophora yegresii CBS 114405.</title>
        <authorList>
            <consortium name="The Broad Institute Genomics Platform"/>
            <person name="Cuomo C."/>
            <person name="de Hoog S."/>
            <person name="Gorbushina A."/>
            <person name="Walker B."/>
            <person name="Young S.K."/>
            <person name="Zeng Q."/>
            <person name="Gargeya S."/>
            <person name="Fitzgerald M."/>
            <person name="Haas B."/>
            <person name="Abouelleil A."/>
            <person name="Allen A.W."/>
            <person name="Alvarado L."/>
            <person name="Arachchi H.M."/>
            <person name="Berlin A.M."/>
            <person name="Chapman S.B."/>
            <person name="Gainer-Dewar J."/>
            <person name="Goldberg J."/>
            <person name="Griggs A."/>
            <person name="Gujja S."/>
            <person name="Hansen M."/>
            <person name="Howarth C."/>
            <person name="Imamovic A."/>
            <person name="Ireland A."/>
            <person name="Larimer J."/>
            <person name="McCowan C."/>
            <person name="Murphy C."/>
            <person name="Pearson M."/>
            <person name="Poon T.W."/>
            <person name="Priest M."/>
            <person name="Roberts A."/>
            <person name="Saif S."/>
            <person name="Shea T."/>
            <person name="Sisk P."/>
            <person name="Sykes S."/>
            <person name="Wortman J."/>
            <person name="Nusbaum C."/>
            <person name="Birren B."/>
        </authorList>
    </citation>
    <scope>NUCLEOTIDE SEQUENCE [LARGE SCALE GENOMIC DNA]</scope>
    <source>
        <strain evidence="3 4">CBS 114405</strain>
    </source>
</reference>
<dbReference type="eggNOG" id="ENOG502SFTJ">
    <property type="taxonomic scope" value="Eukaryota"/>
</dbReference>
<feature type="compositionally biased region" description="Gly residues" evidence="1">
    <location>
        <begin position="135"/>
        <end position="145"/>
    </location>
</feature>
<feature type="compositionally biased region" description="Polar residues" evidence="1">
    <location>
        <begin position="110"/>
        <end position="122"/>
    </location>
</feature>
<feature type="region of interest" description="Disordered" evidence="1">
    <location>
        <begin position="66"/>
        <end position="146"/>
    </location>
</feature>
<feature type="region of interest" description="Disordered" evidence="1">
    <location>
        <begin position="236"/>
        <end position="275"/>
    </location>
</feature>
<dbReference type="OrthoDB" id="5353914at2759"/>
<dbReference type="Proteomes" id="UP000019473">
    <property type="component" value="Unassembled WGS sequence"/>
</dbReference>
<accession>W9VYU5</accession>
<dbReference type="VEuPathDB" id="FungiDB:A1O7_05165"/>
<feature type="domain" description="Myb-like DNA-binding" evidence="2">
    <location>
        <begin position="7"/>
        <end position="52"/>
    </location>
</feature>
<proteinExistence type="predicted"/>